<evidence type="ECO:0000313" key="2">
    <source>
        <dbReference type="Proteomes" id="UP000500857"/>
    </source>
</evidence>
<dbReference type="Proteomes" id="UP000500857">
    <property type="component" value="Chromosome"/>
</dbReference>
<dbReference type="AlphaFoldDB" id="A0A6H1U5I7"/>
<dbReference type="Gene3D" id="3.90.940.40">
    <property type="entry name" value="Protein CHLORORESPIRATORY REDUCTION 7"/>
    <property type="match status" value="1"/>
</dbReference>
<name>A0A6H1U5I7_9CYAN</name>
<organism evidence="1 2">
    <name type="scientific">Oxynema aestuarii AP17</name>
    <dbReference type="NCBI Taxonomy" id="2064643"/>
    <lineage>
        <taxon>Bacteria</taxon>
        <taxon>Bacillati</taxon>
        <taxon>Cyanobacteriota</taxon>
        <taxon>Cyanophyceae</taxon>
        <taxon>Oscillatoriophycideae</taxon>
        <taxon>Oscillatoriales</taxon>
        <taxon>Oscillatoriaceae</taxon>
        <taxon>Oxynema</taxon>
        <taxon>Oxynema aestuarii</taxon>
    </lineage>
</organism>
<dbReference type="KEGG" id="oxy:HCG48_23195"/>
<sequence>MPDSIMYQEEEHYVVLEADRPEEFLSAPELLAKLSAILERRQDDLPRELQRFSTVAEQARYLLENHCEFDVAPGHFLQWYVVRLEK</sequence>
<reference evidence="1 2" key="1">
    <citation type="submission" date="2020-04" db="EMBL/GenBank/DDBJ databases">
        <authorList>
            <person name="Basu S."/>
            <person name="Maruthanayagam V."/>
            <person name="Chakraborty S."/>
            <person name="Pramanik A."/>
            <person name="Mukherjee J."/>
            <person name="Brink B."/>
        </authorList>
    </citation>
    <scope>NUCLEOTIDE SEQUENCE [LARGE SCALE GENOMIC DNA]</scope>
    <source>
        <strain evidence="1 2">AP17</strain>
    </source>
</reference>
<dbReference type="EMBL" id="CP051167">
    <property type="protein sequence ID" value="QIZ73905.1"/>
    <property type="molecule type" value="Genomic_DNA"/>
</dbReference>
<evidence type="ECO:0000313" key="1">
    <source>
        <dbReference type="EMBL" id="QIZ73905.1"/>
    </source>
</evidence>
<dbReference type="InterPro" id="IPR038150">
    <property type="entry name" value="CRR7-like_sf"/>
</dbReference>
<dbReference type="PANTHER" id="PTHR36803">
    <property type="entry name" value="PROTEIN CHLORORESPIRATORY REDUCTION 7, CHLOROPLASTIC"/>
    <property type="match status" value="1"/>
</dbReference>
<proteinExistence type="predicted"/>
<accession>A0A6H1U5I7</accession>
<protein>
    <submittedName>
        <fullName evidence="1">Chlororespiratory reduction protein 7</fullName>
    </submittedName>
</protein>
<keyword evidence="2" id="KW-1185">Reference proteome</keyword>
<dbReference type="PANTHER" id="PTHR36803:SF1">
    <property type="entry name" value="PROTEIN CHLORORESPIRATORY REDUCTION 7, CHLOROPLASTIC"/>
    <property type="match status" value="1"/>
</dbReference>
<gene>
    <name evidence="1" type="ORF">HCG48_23195</name>
</gene>
<dbReference type="InterPro" id="IPR021954">
    <property type="entry name" value="CRR7"/>
</dbReference>
<dbReference type="Pfam" id="PF12095">
    <property type="entry name" value="CRR7"/>
    <property type="match status" value="1"/>
</dbReference>